<evidence type="ECO:0000313" key="5">
    <source>
        <dbReference type="Proteomes" id="UP001352852"/>
    </source>
</evidence>
<dbReference type="Proteomes" id="UP001352852">
    <property type="component" value="Unassembled WGS sequence"/>
</dbReference>
<evidence type="ECO:0000256" key="1">
    <source>
        <dbReference type="ARBA" id="ARBA00007791"/>
    </source>
</evidence>
<organism evidence="4 5">
    <name type="scientific">Characodon lateralis</name>
    <dbReference type="NCBI Taxonomy" id="208331"/>
    <lineage>
        <taxon>Eukaryota</taxon>
        <taxon>Metazoa</taxon>
        <taxon>Chordata</taxon>
        <taxon>Craniata</taxon>
        <taxon>Vertebrata</taxon>
        <taxon>Euteleostomi</taxon>
        <taxon>Actinopterygii</taxon>
        <taxon>Neopterygii</taxon>
        <taxon>Teleostei</taxon>
        <taxon>Neoteleostei</taxon>
        <taxon>Acanthomorphata</taxon>
        <taxon>Ovalentaria</taxon>
        <taxon>Atherinomorphae</taxon>
        <taxon>Cyprinodontiformes</taxon>
        <taxon>Goodeidae</taxon>
        <taxon>Characodon</taxon>
    </lineage>
</organism>
<comment type="similarity">
    <text evidence="1">Belongs to the ENTR1 family.</text>
</comment>
<dbReference type="PANTHER" id="PTHR31259">
    <property type="entry name" value="ENDOSOME-ASSOCIATED TRAFFICKING REGULATOR 1"/>
    <property type="match status" value="1"/>
</dbReference>
<dbReference type="EMBL" id="JAHUTJ010004671">
    <property type="protein sequence ID" value="MED6265949.1"/>
    <property type="molecule type" value="Genomic_DNA"/>
</dbReference>
<proteinExistence type="inferred from homology"/>
<evidence type="ECO:0000313" key="4">
    <source>
        <dbReference type="EMBL" id="MED6265949.1"/>
    </source>
</evidence>
<name>A0ABU7CVL6_9TELE</name>
<accession>A0ABU7CVL6</accession>
<reference evidence="4 5" key="1">
    <citation type="submission" date="2021-06" db="EMBL/GenBank/DDBJ databases">
        <authorList>
            <person name="Palmer J.M."/>
        </authorList>
    </citation>
    <scope>NUCLEOTIDE SEQUENCE [LARGE SCALE GENOMIC DNA]</scope>
    <source>
        <strain evidence="4 5">CL_MEX2019</strain>
        <tissue evidence="4">Muscle</tissue>
    </source>
</reference>
<keyword evidence="3" id="KW-0175">Coiled coil</keyword>
<dbReference type="PANTHER" id="PTHR31259:SF3">
    <property type="entry name" value="ENDOSOME-ASSOCIATED-TRAFFICKING REGULATOR 1"/>
    <property type="match status" value="1"/>
</dbReference>
<comment type="caution">
    <text evidence="4">The sequence shown here is derived from an EMBL/GenBank/DDBJ whole genome shotgun (WGS) entry which is preliminary data.</text>
</comment>
<evidence type="ECO:0000256" key="2">
    <source>
        <dbReference type="ARBA" id="ARBA00016007"/>
    </source>
</evidence>
<gene>
    <name evidence="4" type="ORF">CHARACLAT_030659</name>
</gene>
<evidence type="ECO:0000256" key="3">
    <source>
        <dbReference type="ARBA" id="ARBA00023054"/>
    </source>
</evidence>
<sequence length="109" mass="12195">MVGSSFYSKELFSSRNIRGIWPTATRGGPRAINVEVDSLRSENNRLNAAESQVVMTMRQNAQVASEYLNKSASHAHTSIRQLLEEAETLRLVSHLLQSIDKISIVHNET</sequence>
<dbReference type="InterPro" id="IPR026757">
    <property type="entry name" value="ENTR1"/>
</dbReference>
<protein>
    <recommendedName>
        <fullName evidence="2">Endosome-associated-trafficking regulator 1</fullName>
    </recommendedName>
</protein>
<keyword evidence="5" id="KW-1185">Reference proteome</keyword>